<evidence type="ECO:0000256" key="18">
    <source>
        <dbReference type="PROSITE-ProRule" id="PRU00175"/>
    </source>
</evidence>
<dbReference type="InterPro" id="IPR006845">
    <property type="entry name" value="Pex_N"/>
</dbReference>
<dbReference type="InterPro" id="IPR017907">
    <property type="entry name" value="Znf_RING_CS"/>
</dbReference>
<proteinExistence type="inferred from homology"/>
<keyword evidence="9" id="KW-0812">Transmembrane</keyword>
<accession>A0ABM4C326</accession>
<sequence length="283" mass="32569">MTAVVASQQSLIKSDAKDESYIKTVHSKFINIFQQILGDHLFLKWKAELDVVSSILYFYLTTLQGSQTLGEEYSGIIQTDLGGKNVPTKFQSLSFAFIQSAWPYIMMKVVDYANYKVQIKSTANLKCYIQYFIMVVKKINMLAFYINGGNFSIAKRIIGIKHWLIRPYASDEIDSQTFYWLANLEFIQLLTVFLKFGYELKLQKFSEEIKKTTDKSGIESKSLIKTKCILCFQSIQLASSTFCGHVFCWQCIIEWTTAKSECPVCRSPCYPSRIIHLNHFELS</sequence>
<evidence type="ECO:0000256" key="12">
    <source>
        <dbReference type="ARBA" id="ARBA00022786"/>
    </source>
</evidence>
<evidence type="ECO:0000259" key="19">
    <source>
        <dbReference type="PROSITE" id="PS50089"/>
    </source>
</evidence>
<dbReference type="InterPro" id="IPR025654">
    <property type="entry name" value="PEX2/10"/>
</dbReference>
<keyword evidence="8" id="KW-0808">Transferase</keyword>
<dbReference type="Pfam" id="PF04757">
    <property type="entry name" value="Pex2_Pex12"/>
    <property type="match status" value="1"/>
</dbReference>
<comment type="similarity">
    <text evidence="4">Belongs to the pex2/pex10/pex12 family.</text>
</comment>
<keyword evidence="7" id="KW-0962">Peroxisome biogenesis</keyword>
<evidence type="ECO:0000256" key="2">
    <source>
        <dbReference type="ARBA" id="ARBA00004585"/>
    </source>
</evidence>
<feature type="domain" description="RING-type" evidence="19">
    <location>
        <begin position="228"/>
        <end position="266"/>
    </location>
</feature>
<dbReference type="InterPro" id="IPR001841">
    <property type="entry name" value="Znf_RING"/>
</dbReference>
<evidence type="ECO:0000256" key="14">
    <source>
        <dbReference type="ARBA" id="ARBA00022927"/>
    </source>
</evidence>
<gene>
    <name evidence="21" type="primary">LOC100205576</name>
</gene>
<dbReference type="PROSITE" id="PS00518">
    <property type="entry name" value="ZF_RING_1"/>
    <property type="match status" value="1"/>
</dbReference>
<evidence type="ECO:0000256" key="10">
    <source>
        <dbReference type="ARBA" id="ARBA00022723"/>
    </source>
</evidence>
<keyword evidence="6" id="KW-0813">Transport</keyword>
<dbReference type="EC" id="2.3.2.27" evidence="5"/>
<keyword evidence="15" id="KW-1133">Transmembrane helix</keyword>
<dbReference type="Gene3D" id="3.30.40.10">
    <property type="entry name" value="Zinc/RING finger domain, C3HC4 (zinc finger)"/>
    <property type="match status" value="1"/>
</dbReference>
<dbReference type="PANTHER" id="PTHR23350:SF0">
    <property type="entry name" value="PEROXISOME BIOGENESIS FACTOR 10"/>
    <property type="match status" value="1"/>
</dbReference>
<evidence type="ECO:0000256" key="17">
    <source>
        <dbReference type="ARBA" id="ARBA00023140"/>
    </source>
</evidence>
<dbReference type="SUPFAM" id="SSF57850">
    <property type="entry name" value="RING/U-box"/>
    <property type="match status" value="1"/>
</dbReference>
<dbReference type="CDD" id="cd16527">
    <property type="entry name" value="RING-HC_PEX10"/>
    <property type="match status" value="1"/>
</dbReference>
<keyword evidence="12" id="KW-0833">Ubl conjugation pathway</keyword>
<dbReference type="SMART" id="SM00184">
    <property type="entry name" value="RING"/>
    <property type="match status" value="1"/>
</dbReference>
<reference evidence="21" key="1">
    <citation type="submission" date="2025-08" db="UniProtKB">
        <authorList>
            <consortium name="RefSeq"/>
        </authorList>
    </citation>
    <scope>IDENTIFICATION</scope>
</reference>
<evidence type="ECO:0000256" key="3">
    <source>
        <dbReference type="ARBA" id="ARBA00004906"/>
    </source>
</evidence>
<keyword evidence="14" id="KW-0653">Protein transport</keyword>
<keyword evidence="17" id="KW-0576">Peroxisome</keyword>
<evidence type="ECO:0000256" key="4">
    <source>
        <dbReference type="ARBA" id="ARBA00008704"/>
    </source>
</evidence>
<dbReference type="PROSITE" id="PS50089">
    <property type="entry name" value="ZF_RING_2"/>
    <property type="match status" value="1"/>
</dbReference>
<evidence type="ECO:0000313" key="20">
    <source>
        <dbReference type="Proteomes" id="UP001652625"/>
    </source>
</evidence>
<evidence type="ECO:0000256" key="1">
    <source>
        <dbReference type="ARBA" id="ARBA00000900"/>
    </source>
</evidence>
<protein>
    <recommendedName>
        <fullName evidence="5">RING-type E3 ubiquitin transferase</fullName>
        <ecNumber evidence="5">2.3.2.27</ecNumber>
    </recommendedName>
</protein>
<evidence type="ECO:0000256" key="5">
    <source>
        <dbReference type="ARBA" id="ARBA00012483"/>
    </source>
</evidence>
<evidence type="ECO:0000256" key="16">
    <source>
        <dbReference type="ARBA" id="ARBA00023136"/>
    </source>
</evidence>
<evidence type="ECO:0000256" key="6">
    <source>
        <dbReference type="ARBA" id="ARBA00022448"/>
    </source>
</evidence>
<keyword evidence="16" id="KW-0472">Membrane</keyword>
<dbReference type="GeneID" id="100205576"/>
<evidence type="ECO:0000256" key="15">
    <source>
        <dbReference type="ARBA" id="ARBA00022989"/>
    </source>
</evidence>
<evidence type="ECO:0000313" key="21">
    <source>
        <dbReference type="RefSeq" id="XP_065655953.1"/>
    </source>
</evidence>
<dbReference type="Pfam" id="PF13639">
    <property type="entry name" value="zf-RING_2"/>
    <property type="match status" value="1"/>
</dbReference>
<evidence type="ECO:0000256" key="8">
    <source>
        <dbReference type="ARBA" id="ARBA00022679"/>
    </source>
</evidence>
<comment type="pathway">
    <text evidence="3">Protein modification; protein ubiquitination.</text>
</comment>
<dbReference type="Proteomes" id="UP001652625">
    <property type="component" value="Chromosome 06"/>
</dbReference>
<keyword evidence="11 18" id="KW-0863">Zinc-finger</keyword>
<name>A0ABM4C326_HYDVU</name>
<keyword evidence="10" id="KW-0479">Metal-binding</keyword>
<dbReference type="RefSeq" id="XP_065655953.1">
    <property type="nucleotide sequence ID" value="XM_065799881.1"/>
</dbReference>
<dbReference type="PANTHER" id="PTHR23350">
    <property type="entry name" value="PEROXISOME ASSEMBLY PROTEIN 10"/>
    <property type="match status" value="1"/>
</dbReference>
<dbReference type="InterPro" id="IPR013083">
    <property type="entry name" value="Znf_RING/FYVE/PHD"/>
</dbReference>
<comment type="catalytic activity">
    <reaction evidence="1">
        <text>S-ubiquitinyl-[E2 ubiquitin-conjugating enzyme]-L-cysteine + [acceptor protein]-L-lysine = [E2 ubiquitin-conjugating enzyme]-L-cysteine + N(6)-ubiquitinyl-[acceptor protein]-L-lysine.</text>
        <dbReference type="EC" id="2.3.2.27"/>
    </reaction>
</comment>
<comment type="subcellular location">
    <subcellularLocation>
        <location evidence="2">Peroxisome membrane</location>
        <topology evidence="2">Multi-pass membrane protein</topology>
    </subcellularLocation>
</comment>
<keyword evidence="20" id="KW-1185">Reference proteome</keyword>
<keyword evidence="13" id="KW-0862">Zinc</keyword>
<evidence type="ECO:0000256" key="11">
    <source>
        <dbReference type="ARBA" id="ARBA00022771"/>
    </source>
</evidence>
<organism evidence="20 21">
    <name type="scientific">Hydra vulgaris</name>
    <name type="common">Hydra</name>
    <name type="synonym">Hydra attenuata</name>
    <dbReference type="NCBI Taxonomy" id="6087"/>
    <lineage>
        <taxon>Eukaryota</taxon>
        <taxon>Metazoa</taxon>
        <taxon>Cnidaria</taxon>
        <taxon>Hydrozoa</taxon>
        <taxon>Hydroidolina</taxon>
        <taxon>Anthoathecata</taxon>
        <taxon>Aplanulata</taxon>
        <taxon>Hydridae</taxon>
        <taxon>Hydra</taxon>
    </lineage>
</organism>
<evidence type="ECO:0000256" key="13">
    <source>
        <dbReference type="ARBA" id="ARBA00022833"/>
    </source>
</evidence>
<evidence type="ECO:0000256" key="7">
    <source>
        <dbReference type="ARBA" id="ARBA00022593"/>
    </source>
</evidence>
<evidence type="ECO:0000256" key="9">
    <source>
        <dbReference type="ARBA" id="ARBA00022692"/>
    </source>
</evidence>